<dbReference type="AlphaFoldDB" id="A0A4Y8LW13"/>
<gene>
    <name evidence="3" type="ORF">E2980_14355</name>
</gene>
<name>A0A4Y8LW13_9BACL</name>
<protein>
    <submittedName>
        <fullName evidence="3">NAD(P)/FAD-dependent oxidoreductase</fullName>
    </submittedName>
</protein>
<dbReference type="SUPFAM" id="SSF51905">
    <property type="entry name" value="FAD/NAD(P)-binding domain"/>
    <property type="match status" value="1"/>
</dbReference>
<dbReference type="PRINTS" id="PR00419">
    <property type="entry name" value="ADXRDTASE"/>
</dbReference>
<evidence type="ECO:0000256" key="1">
    <source>
        <dbReference type="ARBA" id="ARBA00038322"/>
    </source>
</evidence>
<dbReference type="PANTHER" id="PTHR43734:SF1">
    <property type="entry name" value="PHYTOENE DESATURASE"/>
    <property type="match status" value="1"/>
</dbReference>
<dbReference type="OrthoDB" id="269318at2"/>
<dbReference type="Gene3D" id="3.50.50.60">
    <property type="entry name" value="FAD/NAD(P)-binding domain"/>
    <property type="match status" value="1"/>
</dbReference>
<reference evidence="3 4" key="1">
    <citation type="submission" date="2019-03" db="EMBL/GenBank/DDBJ databases">
        <title>Cohnella endophytica sp. nov., a novel endophytic bacterium isolated from bark of Sonneratia apetala.</title>
        <authorList>
            <person name="Tuo L."/>
        </authorList>
    </citation>
    <scope>NUCLEOTIDE SEQUENCE [LARGE SCALE GENOMIC DNA]</scope>
    <source>
        <strain evidence="3 4">CCTCC AB 208254</strain>
    </source>
</reference>
<dbReference type="GO" id="GO:0016491">
    <property type="term" value="F:oxidoreductase activity"/>
    <property type="evidence" value="ECO:0007669"/>
    <property type="project" value="InterPro"/>
</dbReference>
<evidence type="ECO:0000259" key="2">
    <source>
        <dbReference type="Pfam" id="PF01593"/>
    </source>
</evidence>
<keyword evidence="4" id="KW-1185">Reference proteome</keyword>
<dbReference type="Proteomes" id="UP000297900">
    <property type="component" value="Unassembled WGS sequence"/>
</dbReference>
<dbReference type="InterPro" id="IPR002937">
    <property type="entry name" value="Amino_oxidase"/>
</dbReference>
<evidence type="ECO:0000313" key="4">
    <source>
        <dbReference type="Proteomes" id="UP000297900"/>
    </source>
</evidence>
<evidence type="ECO:0000313" key="3">
    <source>
        <dbReference type="EMBL" id="TFE25228.1"/>
    </source>
</evidence>
<accession>A0A4Y8LW13</accession>
<dbReference type="EMBL" id="SOMN01000020">
    <property type="protein sequence ID" value="TFE25228.1"/>
    <property type="molecule type" value="Genomic_DNA"/>
</dbReference>
<dbReference type="PANTHER" id="PTHR43734">
    <property type="entry name" value="PHYTOENE DESATURASE"/>
    <property type="match status" value="1"/>
</dbReference>
<dbReference type="InterPro" id="IPR036188">
    <property type="entry name" value="FAD/NAD-bd_sf"/>
</dbReference>
<dbReference type="Gene3D" id="3.90.660.50">
    <property type="match status" value="1"/>
</dbReference>
<comment type="caution">
    <text evidence="3">The sequence shown here is derived from an EMBL/GenBank/DDBJ whole genome shotgun (WGS) entry which is preliminary data.</text>
</comment>
<proteinExistence type="inferred from homology"/>
<feature type="domain" description="Amine oxidase" evidence="2">
    <location>
        <begin position="23"/>
        <end position="432"/>
    </location>
</feature>
<dbReference type="Pfam" id="PF01593">
    <property type="entry name" value="Amino_oxidase"/>
    <property type="match status" value="1"/>
</dbReference>
<organism evidence="3 4">
    <name type="scientific">Cohnella luojiensis</name>
    <dbReference type="NCBI Taxonomy" id="652876"/>
    <lineage>
        <taxon>Bacteria</taxon>
        <taxon>Bacillati</taxon>
        <taxon>Bacillota</taxon>
        <taxon>Bacilli</taxon>
        <taxon>Bacillales</taxon>
        <taxon>Paenibacillaceae</taxon>
        <taxon>Cohnella</taxon>
    </lineage>
</organism>
<comment type="similarity">
    <text evidence="1">Belongs to the carotenoid/retinoid oxidoreductase family. CrtN subfamily.</text>
</comment>
<sequence length="435" mass="47767">MVSLIFFGGVDSMKKVGIVGAGLGGLVTAALLAKRGNQVVVMERSPILGGRSHVVSKNGFTISYGAHAVLAPKQEPLRSIVRELELPMEYRKASLSKFKLFMEGKVISSPLGFGALTSPAISGFFNHMLCLKQFYKMVKQAPAFPQTMSVGQWIRENVRNPEIAKVLSAYAALSVYDGALDLYSMNRFVELTAREYEKNEPLSYMGYDVLLGELQKAITKNGGGILFGKPVSDLIVEADHVKGVICAGERYEFDEVVLNVPPKELGKLLSYPSLADEFGWYVNQTAHYVFVYDLMLSKRLRGDIGNLLDLDGGFYINDYGLNNPSSVPAGGQLINGLKFLTEQEQLDDSHAKESQTAFETLLHKVYPGWEKYVINKRIINRAMVNGIARRTNAKLLPLQSRAVRGLYLVGDSTEGSGALGMPCYDSAKKVADLLS</sequence>